<reference evidence="1 2" key="1">
    <citation type="submission" date="2014-03" db="EMBL/GenBank/DDBJ databases">
        <title>Draft genome of the hookworm Oesophagostomum dentatum.</title>
        <authorList>
            <person name="Mitreva M."/>
        </authorList>
    </citation>
    <scope>NUCLEOTIDE SEQUENCE [LARGE SCALE GENOMIC DNA]</scope>
    <source>
        <strain evidence="1 2">OD-Hann</strain>
    </source>
</reference>
<dbReference type="PANTHER" id="PTHR14593">
    <property type="entry name" value="WD REPEAT-CONTAINING PROTEIN 11"/>
    <property type="match status" value="1"/>
</dbReference>
<dbReference type="InterPro" id="IPR039694">
    <property type="entry name" value="WDR11"/>
</dbReference>
<dbReference type="OrthoDB" id="1291858at2759"/>
<dbReference type="AlphaFoldDB" id="A0A0B1S0E0"/>
<evidence type="ECO:0008006" key="3">
    <source>
        <dbReference type="Google" id="ProtNLM"/>
    </source>
</evidence>
<evidence type="ECO:0000313" key="1">
    <source>
        <dbReference type="EMBL" id="KHJ78414.1"/>
    </source>
</evidence>
<feature type="non-terminal residue" evidence="1">
    <location>
        <position position="1"/>
    </location>
</feature>
<protein>
    <recommendedName>
        <fullName evidence="3">Nucleoporin Nup133/Nup155-like N-terminal domain-containing protein</fullName>
    </recommendedName>
</protein>
<keyword evidence="2" id="KW-1185">Reference proteome</keyword>
<proteinExistence type="predicted"/>
<dbReference type="GO" id="GO:0005737">
    <property type="term" value="C:cytoplasm"/>
    <property type="evidence" value="ECO:0007669"/>
    <property type="project" value="TreeGrafter"/>
</dbReference>
<dbReference type="InterPro" id="IPR036322">
    <property type="entry name" value="WD40_repeat_dom_sf"/>
</dbReference>
<gene>
    <name evidence="1" type="ORF">OESDEN_21965</name>
</gene>
<sequence>VCWSPPFSIIEQSRSEDYRIASSDISGQIIISEPISASKRCQFSHVTSNVLNMKWFVWKDMSRDFLLSLHSGDCLILWNTENGEKIWAVGYTTPLFDLAIDPFNTSHVAFSSLGCNIALCTEISLNNTPPNTSRNVTICEDQTKSAKSVSTIQTLTYHNAYRDILFVVTVSQVHCFHTDLFAVLFSMNIEPNLISWLCCSSRDAVFAVQASGAVSLKVGAFAANDERADAQLTLEKLAAGEVQRQGTQQRAVGAALCPVTQSTVAVLFSSGRLVLWQLVRSF</sequence>
<accession>A0A0B1S0E0</accession>
<evidence type="ECO:0000313" key="2">
    <source>
        <dbReference type="Proteomes" id="UP000053660"/>
    </source>
</evidence>
<dbReference type="Proteomes" id="UP000053660">
    <property type="component" value="Unassembled WGS sequence"/>
</dbReference>
<name>A0A0B1S0E0_OESDE</name>
<organism evidence="1 2">
    <name type="scientific">Oesophagostomum dentatum</name>
    <name type="common">Nodular worm</name>
    <dbReference type="NCBI Taxonomy" id="61180"/>
    <lineage>
        <taxon>Eukaryota</taxon>
        <taxon>Metazoa</taxon>
        <taxon>Ecdysozoa</taxon>
        <taxon>Nematoda</taxon>
        <taxon>Chromadorea</taxon>
        <taxon>Rhabditida</taxon>
        <taxon>Rhabditina</taxon>
        <taxon>Rhabditomorpha</taxon>
        <taxon>Strongyloidea</taxon>
        <taxon>Strongylidae</taxon>
        <taxon>Oesophagostomum</taxon>
    </lineage>
</organism>
<dbReference type="SUPFAM" id="SSF50978">
    <property type="entry name" value="WD40 repeat-like"/>
    <property type="match status" value="1"/>
</dbReference>
<dbReference type="PANTHER" id="PTHR14593:SF5">
    <property type="entry name" value="WD REPEAT-CONTAINING PROTEIN 11"/>
    <property type="match status" value="1"/>
</dbReference>
<dbReference type="EMBL" id="KN609798">
    <property type="protein sequence ID" value="KHJ78414.1"/>
    <property type="molecule type" value="Genomic_DNA"/>
</dbReference>